<proteinExistence type="predicted"/>
<evidence type="ECO:0000259" key="1">
    <source>
        <dbReference type="Pfam" id="PF12728"/>
    </source>
</evidence>
<dbReference type="Gene3D" id="1.10.10.10">
    <property type="entry name" value="Winged helix-like DNA-binding domain superfamily/Winged helix DNA-binding domain"/>
    <property type="match status" value="1"/>
</dbReference>
<dbReference type="SUPFAM" id="SSF46955">
    <property type="entry name" value="Putative DNA-binding domain"/>
    <property type="match status" value="1"/>
</dbReference>
<dbReference type="InterPro" id="IPR036388">
    <property type="entry name" value="WH-like_DNA-bd_sf"/>
</dbReference>
<gene>
    <name evidence="2" type="ORF">MAIT1_04391</name>
</gene>
<dbReference type="Proteomes" id="UP000194003">
    <property type="component" value="Unassembled WGS sequence"/>
</dbReference>
<protein>
    <recommendedName>
        <fullName evidence="1">Helix-turn-helix domain-containing protein</fullName>
    </recommendedName>
</protein>
<dbReference type="InterPro" id="IPR009061">
    <property type="entry name" value="DNA-bd_dom_put_sf"/>
</dbReference>
<accession>A0A1Y2K9X2</accession>
<sequence>MEIIKHLNVYQLSKRWGVSCQTLQNWRSQGRGPAYIKLGGRVLYRLLDVESFEAERTHTQTGQAA</sequence>
<dbReference type="Pfam" id="PF12728">
    <property type="entry name" value="HTH_17"/>
    <property type="match status" value="1"/>
</dbReference>
<comment type="caution">
    <text evidence="2">The sequence shown here is derived from an EMBL/GenBank/DDBJ whole genome shotgun (WGS) entry which is preliminary data.</text>
</comment>
<dbReference type="InterPro" id="IPR041657">
    <property type="entry name" value="HTH_17"/>
</dbReference>
<dbReference type="STRING" id="1434232.MAIT1_04391"/>
<evidence type="ECO:0000313" key="2">
    <source>
        <dbReference type="EMBL" id="OSM07630.1"/>
    </source>
</evidence>
<dbReference type="AlphaFoldDB" id="A0A1Y2K9X2"/>
<organism evidence="2 3">
    <name type="scientific">Magnetofaba australis IT-1</name>
    <dbReference type="NCBI Taxonomy" id="1434232"/>
    <lineage>
        <taxon>Bacteria</taxon>
        <taxon>Pseudomonadati</taxon>
        <taxon>Pseudomonadota</taxon>
        <taxon>Magnetococcia</taxon>
        <taxon>Magnetococcales</taxon>
        <taxon>Magnetococcaceae</taxon>
        <taxon>Magnetofaba</taxon>
    </lineage>
</organism>
<evidence type="ECO:0000313" key="3">
    <source>
        <dbReference type="Proteomes" id="UP000194003"/>
    </source>
</evidence>
<dbReference type="OrthoDB" id="9806994at2"/>
<keyword evidence="3" id="KW-1185">Reference proteome</keyword>
<reference evidence="2 3" key="1">
    <citation type="journal article" date="2016" name="BMC Genomics">
        <title>Combined genomic and structural analyses of a cultured magnetotactic bacterium reveals its niche adaptation to a dynamic environment.</title>
        <authorList>
            <person name="Araujo A.C."/>
            <person name="Morillo V."/>
            <person name="Cypriano J."/>
            <person name="Teixeira L.C."/>
            <person name="Leao P."/>
            <person name="Lyra S."/>
            <person name="Almeida L.G."/>
            <person name="Bazylinski D.A."/>
            <person name="Vasconcellos A.T."/>
            <person name="Abreu F."/>
            <person name="Lins U."/>
        </authorList>
    </citation>
    <scope>NUCLEOTIDE SEQUENCE [LARGE SCALE GENOMIC DNA]</scope>
    <source>
        <strain evidence="2 3">IT-1</strain>
    </source>
</reference>
<feature type="domain" description="Helix-turn-helix" evidence="1">
    <location>
        <begin position="11"/>
        <end position="56"/>
    </location>
</feature>
<dbReference type="RefSeq" id="WP_085440280.1">
    <property type="nucleotide sequence ID" value="NZ_LVJN01000013.1"/>
</dbReference>
<dbReference type="EMBL" id="LVJN01000013">
    <property type="protein sequence ID" value="OSM07630.1"/>
    <property type="molecule type" value="Genomic_DNA"/>
</dbReference>
<name>A0A1Y2K9X2_9PROT</name>